<sequence length="198" mass="23017">MARHRDERGTRYHDDAGQLEAERERRHRRRRTRELDEQDAAAKRERRERRRADDARREAELDIDDLRARRASFYARPETDRRRDQDRMAQEARVARPKDPPPALRRDGSRRSRRRGVAADERSDDYVYGRPRTSGAVDATTLRRSSTRKRSDEGNSSSRTAYTPLSGSGSASVRRVEVPKLSRYDGPPGKQTTRADMV</sequence>
<organism evidence="2 3">
    <name type="scientific">Ampelomyces quisqualis</name>
    <name type="common">Powdery mildew agent</name>
    <dbReference type="NCBI Taxonomy" id="50730"/>
    <lineage>
        <taxon>Eukaryota</taxon>
        <taxon>Fungi</taxon>
        <taxon>Dikarya</taxon>
        <taxon>Ascomycota</taxon>
        <taxon>Pezizomycotina</taxon>
        <taxon>Dothideomycetes</taxon>
        <taxon>Pleosporomycetidae</taxon>
        <taxon>Pleosporales</taxon>
        <taxon>Pleosporineae</taxon>
        <taxon>Phaeosphaeriaceae</taxon>
        <taxon>Ampelomyces</taxon>
    </lineage>
</organism>
<reference evidence="2" key="1">
    <citation type="journal article" date="2020" name="Stud. Mycol.">
        <title>101 Dothideomycetes genomes: a test case for predicting lifestyles and emergence of pathogens.</title>
        <authorList>
            <person name="Haridas S."/>
            <person name="Albert R."/>
            <person name="Binder M."/>
            <person name="Bloem J."/>
            <person name="Labutti K."/>
            <person name="Salamov A."/>
            <person name="Andreopoulos B."/>
            <person name="Baker S."/>
            <person name="Barry K."/>
            <person name="Bills G."/>
            <person name="Bluhm B."/>
            <person name="Cannon C."/>
            <person name="Castanera R."/>
            <person name="Culley D."/>
            <person name="Daum C."/>
            <person name="Ezra D."/>
            <person name="Gonzalez J."/>
            <person name="Henrissat B."/>
            <person name="Kuo A."/>
            <person name="Liang C."/>
            <person name="Lipzen A."/>
            <person name="Lutzoni F."/>
            <person name="Magnuson J."/>
            <person name="Mondo S."/>
            <person name="Nolan M."/>
            <person name="Ohm R."/>
            <person name="Pangilinan J."/>
            <person name="Park H.-J."/>
            <person name="Ramirez L."/>
            <person name="Alfaro M."/>
            <person name="Sun H."/>
            <person name="Tritt A."/>
            <person name="Yoshinaga Y."/>
            <person name="Zwiers L.-H."/>
            <person name="Turgeon B."/>
            <person name="Goodwin S."/>
            <person name="Spatafora J."/>
            <person name="Crous P."/>
            <person name="Grigoriev I."/>
        </authorList>
    </citation>
    <scope>NUCLEOTIDE SEQUENCE</scope>
    <source>
        <strain evidence="2">HMLAC05119</strain>
    </source>
</reference>
<name>A0A6A5QY72_AMPQU</name>
<evidence type="ECO:0000256" key="1">
    <source>
        <dbReference type="SAM" id="MobiDB-lite"/>
    </source>
</evidence>
<protein>
    <submittedName>
        <fullName evidence="2">Uncharacterized protein</fullName>
    </submittedName>
</protein>
<evidence type="ECO:0000313" key="2">
    <source>
        <dbReference type="EMBL" id="KAF1920721.1"/>
    </source>
</evidence>
<feature type="compositionally biased region" description="Basic and acidic residues" evidence="1">
    <location>
        <begin position="40"/>
        <end position="68"/>
    </location>
</feature>
<dbReference type="OrthoDB" id="3800378at2759"/>
<feature type="compositionally biased region" description="Basic and acidic residues" evidence="1">
    <location>
        <begin position="117"/>
        <end position="127"/>
    </location>
</feature>
<accession>A0A6A5QY72</accession>
<evidence type="ECO:0000313" key="3">
    <source>
        <dbReference type="Proteomes" id="UP000800096"/>
    </source>
</evidence>
<gene>
    <name evidence="2" type="ORF">BDU57DRAFT_23310</name>
</gene>
<dbReference type="AlphaFoldDB" id="A0A6A5QY72"/>
<proteinExistence type="predicted"/>
<dbReference type="Proteomes" id="UP000800096">
    <property type="component" value="Unassembled WGS sequence"/>
</dbReference>
<feature type="compositionally biased region" description="Basic and acidic residues" evidence="1">
    <location>
        <begin position="174"/>
        <end position="183"/>
    </location>
</feature>
<feature type="compositionally biased region" description="Polar residues" evidence="1">
    <location>
        <begin position="154"/>
        <end position="171"/>
    </location>
</feature>
<feature type="compositionally biased region" description="Basic and acidic residues" evidence="1">
    <location>
        <begin position="1"/>
        <end position="24"/>
    </location>
</feature>
<feature type="compositionally biased region" description="Basic and acidic residues" evidence="1">
    <location>
        <begin position="77"/>
        <end position="110"/>
    </location>
</feature>
<feature type="region of interest" description="Disordered" evidence="1">
    <location>
        <begin position="1"/>
        <end position="198"/>
    </location>
</feature>
<dbReference type="EMBL" id="ML979132">
    <property type="protein sequence ID" value="KAF1920721.1"/>
    <property type="molecule type" value="Genomic_DNA"/>
</dbReference>
<keyword evidence="3" id="KW-1185">Reference proteome</keyword>